<dbReference type="PANTHER" id="PTHR33376">
    <property type="match status" value="1"/>
</dbReference>
<gene>
    <name evidence="5" type="ORF">SAMN05421760_105137</name>
</gene>
<feature type="signal peptide" evidence="4">
    <location>
        <begin position="1"/>
        <end position="24"/>
    </location>
</feature>
<dbReference type="OrthoDB" id="8690069at2"/>
<dbReference type="STRING" id="619304.SAMN05421760_105137"/>
<reference evidence="6" key="1">
    <citation type="submission" date="2017-01" db="EMBL/GenBank/DDBJ databases">
        <authorList>
            <person name="Varghese N."/>
            <person name="Submissions S."/>
        </authorList>
    </citation>
    <scope>NUCLEOTIDE SEQUENCE [LARGE SCALE GENOMIC DNA]</scope>
    <source>
        <strain evidence="6">DSM 22306</strain>
    </source>
</reference>
<dbReference type="PANTHER" id="PTHR33376:SF7">
    <property type="entry name" value="C4-DICARBOXYLATE-BINDING PROTEIN DCTB"/>
    <property type="match status" value="1"/>
</dbReference>
<dbReference type="GO" id="GO:0055085">
    <property type="term" value="P:transmembrane transport"/>
    <property type="evidence" value="ECO:0007669"/>
    <property type="project" value="InterPro"/>
</dbReference>
<dbReference type="InterPro" id="IPR018389">
    <property type="entry name" value="DctP_fam"/>
</dbReference>
<accession>A0A1N7M413</accession>
<dbReference type="Pfam" id="PF03480">
    <property type="entry name" value="DctP"/>
    <property type="match status" value="1"/>
</dbReference>
<organism evidence="5 6">
    <name type="scientific">Neptunomonas antarctica</name>
    <dbReference type="NCBI Taxonomy" id="619304"/>
    <lineage>
        <taxon>Bacteria</taxon>
        <taxon>Pseudomonadati</taxon>
        <taxon>Pseudomonadota</taxon>
        <taxon>Gammaproteobacteria</taxon>
        <taxon>Oceanospirillales</taxon>
        <taxon>Oceanospirillaceae</taxon>
        <taxon>Neptunomonas</taxon>
    </lineage>
</organism>
<evidence type="ECO:0000256" key="2">
    <source>
        <dbReference type="ARBA" id="ARBA00022448"/>
    </source>
</evidence>
<evidence type="ECO:0000313" key="6">
    <source>
        <dbReference type="Proteomes" id="UP000185999"/>
    </source>
</evidence>
<evidence type="ECO:0000313" key="5">
    <source>
        <dbReference type="EMBL" id="SIS80691.1"/>
    </source>
</evidence>
<evidence type="ECO:0000256" key="4">
    <source>
        <dbReference type="SAM" id="SignalP"/>
    </source>
</evidence>
<sequence>MNIFNITKVLAISAAVVFSMVTTADTIKLKMATDTGSKGSPTGNALDNWAEIIQKKTAGTPDEIKINIFYQDELGDQKEVFDLFMAGEVDMMLNWPLTSYDKRMGLRNMPYMFLSWDQAFDAYRPGGWLNTIYNEVHNDQGLTFFGAWPEGFGGVATRGKYATTVEGAKGIKVRVPSNFPNPQTMQALGYQATAITWGEVYTSIQTGVVDGDAGNIIYWDYEYFRDVLTHYTRTKHVFVTGVLSMNTETWEELNPNQQKIVADAALLVMEKQFADAKALDQSYVDKAVAGGMEYIEPTEEELRALAKVAREQVWPQMEAEVGPELVQQVRENAPKL</sequence>
<dbReference type="AlphaFoldDB" id="A0A1N7M413"/>
<dbReference type="EMBL" id="FTOE01000005">
    <property type="protein sequence ID" value="SIS80691.1"/>
    <property type="molecule type" value="Genomic_DNA"/>
</dbReference>
<dbReference type="Proteomes" id="UP000185999">
    <property type="component" value="Unassembled WGS sequence"/>
</dbReference>
<dbReference type="NCBIfam" id="NF037995">
    <property type="entry name" value="TRAP_S1"/>
    <property type="match status" value="1"/>
</dbReference>
<dbReference type="InterPro" id="IPR038404">
    <property type="entry name" value="TRAP_DctP_sf"/>
</dbReference>
<dbReference type="Gene3D" id="3.40.190.170">
    <property type="entry name" value="Bacterial extracellular solute-binding protein, family 7"/>
    <property type="match status" value="1"/>
</dbReference>
<name>A0A1N7M413_9GAMM</name>
<keyword evidence="3 4" id="KW-0732">Signal</keyword>
<evidence type="ECO:0000256" key="1">
    <source>
        <dbReference type="ARBA" id="ARBA00009023"/>
    </source>
</evidence>
<comment type="similarity">
    <text evidence="1">Belongs to the bacterial solute-binding protein 7 family.</text>
</comment>
<feature type="chain" id="PRO_5009943421" evidence="4">
    <location>
        <begin position="25"/>
        <end position="336"/>
    </location>
</feature>
<keyword evidence="2" id="KW-0813">Transport</keyword>
<keyword evidence="6" id="KW-1185">Reference proteome</keyword>
<dbReference type="RefSeq" id="WP_054340191.1">
    <property type="nucleotide sequence ID" value="NZ_FTOE01000005.1"/>
</dbReference>
<evidence type="ECO:0000256" key="3">
    <source>
        <dbReference type="ARBA" id="ARBA00022729"/>
    </source>
</evidence>
<protein>
    <submittedName>
        <fullName evidence="5">TRAP-type C4-dicarboxylate transport system, substrate-binding protein</fullName>
    </submittedName>
</protein>
<proteinExistence type="inferred from homology"/>